<dbReference type="Gene3D" id="1.10.357.10">
    <property type="entry name" value="Tetracycline Repressor, domain 2"/>
    <property type="match status" value="1"/>
</dbReference>
<dbReference type="Pfam" id="PF00440">
    <property type="entry name" value="TetR_N"/>
    <property type="match status" value="1"/>
</dbReference>
<proteinExistence type="predicted"/>
<organism evidence="4 5">
    <name type="scientific">Thiomicrorhabdus lithotrophica</name>
    <dbReference type="NCBI Taxonomy" id="2949997"/>
    <lineage>
        <taxon>Bacteria</taxon>
        <taxon>Pseudomonadati</taxon>
        <taxon>Pseudomonadota</taxon>
        <taxon>Gammaproteobacteria</taxon>
        <taxon>Thiotrichales</taxon>
        <taxon>Piscirickettsiaceae</taxon>
        <taxon>Thiomicrorhabdus</taxon>
    </lineage>
</organism>
<evidence type="ECO:0000259" key="3">
    <source>
        <dbReference type="PROSITE" id="PS50977"/>
    </source>
</evidence>
<evidence type="ECO:0000313" key="5">
    <source>
        <dbReference type="Proteomes" id="UP001222275"/>
    </source>
</evidence>
<reference evidence="4 5" key="1">
    <citation type="submission" date="2022-06" db="EMBL/GenBank/DDBJ databases">
        <title>Thiomicrohabdus sp. nov, an obligately chemolithoautotrophic, sulfur-oxidizing bacterium isolated from beach of Guanyin Mountain. Amoy.</title>
        <authorList>
            <person name="Zhu H."/>
        </authorList>
    </citation>
    <scope>NUCLEOTIDE SEQUENCE [LARGE SCALE GENOMIC DNA]</scope>
    <source>
        <strain evidence="4 5">XGS-01</strain>
    </source>
</reference>
<dbReference type="SUPFAM" id="SSF46689">
    <property type="entry name" value="Homeodomain-like"/>
    <property type="match status" value="1"/>
</dbReference>
<dbReference type="EMBL" id="CP102381">
    <property type="protein sequence ID" value="WEJ62641.1"/>
    <property type="molecule type" value="Genomic_DNA"/>
</dbReference>
<keyword evidence="1 2" id="KW-0238">DNA-binding</keyword>
<evidence type="ECO:0000256" key="1">
    <source>
        <dbReference type="ARBA" id="ARBA00023125"/>
    </source>
</evidence>
<name>A0ABY8CDQ0_9GAMM</name>
<dbReference type="InterPro" id="IPR050624">
    <property type="entry name" value="HTH-type_Tx_Regulator"/>
</dbReference>
<dbReference type="PRINTS" id="PR00455">
    <property type="entry name" value="HTHTETR"/>
</dbReference>
<dbReference type="PROSITE" id="PS50977">
    <property type="entry name" value="HTH_TETR_2"/>
    <property type="match status" value="1"/>
</dbReference>
<dbReference type="PANTHER" id="PTHR43479">
    <property type="entry name" value="ACREF/ENVCD OPERON REPRESSOR-RELATED"/>
    <property type="match status" value="1"/>
</dbReference>
<dbReference type="InterPro" id="IPR001647">
    <property type="entry name" value="HTH_TetR"/>
</dbReference>
<accession>A0ABY8CDQ0</accession>
<feature type="DNA-binding region" description="H-T-H motif" evidence="2">
    <location>
        <begin position="43"/>
        <end position="62"/>
    </location>
</feature>
<keyword evidence="5" id="KW-1185">Reference proteome</keyword>
<dbReference type="RefSeq" id="WP_275594898.1">
    <property type="nucleotide sequence ID" value="NZ_CP102381.1"/>
</dbReference>
<evidence type="ECO:0000313" key="4">
    <source>
        <dbReference type="EMBL" id="WEJ62641.1"/>
    </source>
</evidence>
<feature type="domain" description="HTH tetR-type" evidence="3">
    <location>
        <begin position="20"/>
        <end position="80"/>
    </location>
</feature>
<dbReference type="InterPro" id="IPR009057">
    <property type="entry name" value="Homeodomain-like_sf"/>
</dbReference>
<dbReference type="PANTHER" id="PTHR43479:SF11">
    <property type="entry name" value="ACREF_ENVCD OPERON REPRESSOR-RELATED"/>
    <property type="match status" value="1"/>
</dbReference>
<evidence type="ECO:0000256" key="2">
    <source>
        <dbReference type="PROSITE-ProRule" id="PRU00335"/>
    </source>
</evidence>
<sequence>MTNPASNHKQTTRVRRLPADVRIQQLLDSALIEFSAKGYTATRVDDIAKRAKLSKGGFYTHFKSKEQIFETLLVKKLRPINLDVELILLKSNTASELAEQLVNELYKSITDKSRMAIIRLLISESERVPHIIKKWKVDYLDQVTKSIETLLNGCIEKGIFKENIFSRSPWLILSPVVHTVIMQLILGSKADNSIDESRRDHKVLIIHILSESV</sequence>
<gene>
    <name evidence="4" type="ORF">NR989_11625</name>
</gene>
<dbReference type="Proteomes" id="UP001222275">
    <property type="component" value="Chromosome"/>
</dbReference>
<protein>
    <submittedName>
        <fullName evidence="4">TetR/AcrR family transcriptional regulator</fullName>
    </submittedName>
</protein>